<evidence type="ECO:0000256" key="1">
    <source>
        <dbReference type="ARBA" id="ARBA00000085"/>
    </source>
</evidence>
<dbReference type="InterPro" id="IPR036097">
    <property type="entry name" value="HisK_dim/P_sf"/>
</dbReference>
<evidence type="ECO:0000256" key="9">
    <source>
        <dbReference type="SAM" id="MobiDB-lite"/>
    </source>
</evidence>
<dbReference type="InterPro" id="IPR005467">
    <property type="entry name" value="His_kinase_dom"/>
</dbReference>
<dbReference type="PRINTS" id="PR00344">
    <property type="entry name" value="BCTRLSENSOR"/>
</dbReference>
<accession>A0A0R2BD44</accession>
<dbReference type="GO" id="GO:0000155">
    <property type="term" value="F:phosphorelay sensor kinase activity"/>
    <property type="evidence" value="ECO:0007669"/>
    <property type="project" value="InterPro"/>
</dbReference>
<dbReference type="EC" id="2.7.13.3" evidence="3"/>
<proteinExistence type="predicted"/>
<dbReference type="GO" id="GO:0016020">
    <property type="term" value="C:membrane"/>
    <property type="evidence" value="ECO:0007669"/>
    <property type="project" value="UniProtKB-SubCell"/>
</dbReference>
<dbReference type="SUPFAM" id="SSF158472">
    <property type="entry name" value="HAMP domain-like"/>
    <property type="match status" value="1"/>
</dbReference>
<dbReference type="InterPro" id="IPR036890">
    <property type="entry name" value="HATPase_C_sf"/>
</dbReference>
<dbReference type="InterPro" id="IPR003660">
    <property type="entry name" value="HAMP_dom"/>
</dbReference>
<dbReference type="SMART" id="SM00304">
    <property type="entry name" value="HAMP"/>
    <property type="match status" value="1"/>
</dbReference>
<feature type="region of interest" description="Disordered" evidence="9">
    <location>
        <begin position="358"/>
        <end position="378"/>
    </location>
</feature>
<keyword evidence="4" id="KW-0597">Phosphoprotein</keyword>
<evidence type="ECO:0000256" key="4">
    <source>
        <dbReference type="ARBA" id="ARBA00022553"/>
    </source>
</evidence>
<dbReference type="InterPro" id="IPR004358">
    <property type="entry name" value="Sig_transdc_His_kin-like_C"/>
</dbReference>
<keyword evidence="10" id="KW-0812">Transmembrane</keyword>
<evidence type="ECO:0000256" key="2">
    <source>
        <dbReference type="ARBA" id="ARBA00004370"/>
    </source>
</evidence>
<dbReference type="Gene3D" id="6.10.340.10">
    <property type="match status" value="1"/>
</dbReference>
<comment type="catalytic activity">
    <reaction evidence="1">
        <text>ATP + protein L-histidine = ADP + protein N-phospho-L-histidine.</text>
        <dbReference type="EC" id="2.7.13.3"/>
    </reaction>
</comment>
<dbReference type="Pfam" id="PF00672">
    <property type="entry name" value="HAMP"/>
    <property type="match status" value="1"/>
</dbReference>
<dbReference type="CDD" id="cd00075">
    <property type="entry name" value="HATPase"/>
    <property type="match status" value="1"/>
</dbReference>
<dbReference type="AlphaFoldDB" id="A0A0R2BD44"/>
<feature type="domain" description="Histidine kinase" evidence="11">
    <location>
        <begin position="141"/>
        <end position="355"/>
    </location>
</feature>
<evidence type="ECO:0000256" key="5">
    <source>
        <dbReference type="ARBA" id="ARBA00022679"/>
    </source>
</evidence>
<dbReference type="PROSITE" id="PS50109">
    <property type="entry name" value="HIS_KIN"/>
    <property type="match status" value="1"/>
</dbReference>
<evidence type="ECO:0000313" key="13">
    <source>
        <dbReference type="EMBL" id="KRM77214.1"/>
    </source>
</evidence>
<dbReference type="Proteomes" id="UP000051845">
    <property type="component" value="Unassembled WGS sequence"/>
</dbReference>
<dbReference type="SUPFAM" id="SSF55874">
    <property type="entry name" value="ATPase domain of HSP90 chaperone/DNA topoisomerase II/histidine kinase"/>
    <property type="match status" value="1"/>
</dbReference>
<dbReference type="SMART" id="SM00388">
    <property type="entry name" value="HisKA"/>
    <property type="match status" value="1"/>
</dbReference>
<dbReference type="InterPro" id="IPR003661">
    <property type="entry name" value="HisK_dim/P_dom"/>
</dbReference>
<dbReference type="PROSITE" id="PS50885">
    <property type="entry name" value="HAMP"/>
    <property type="match status" value="1"/>
</dbReference>
<dbReference type="RefSeq" id="WP_054758624.1">
    <property type="nucleotide sequence ID" value="NZ_AYYR01000013.1"/>
</dbReference>
<comment type="subcellular location">
    <subcellularLocation>
        <location evidence="2">Membrane</location>
    </subcellularLocation>
</comment>
<dbReference type="CDD" id="cd00082">
    <property type="entry name" value="HisKA"/>
    <property type="match status" value="1"/>
</dbReference>
<organism evidence="13 14">
    <name type="scientific">Secundilactobacillus collinoides DSM 20515 = JCM 1123</name>
    <dbReference type="NCBI Taxonomy" id="1423733"/>
    <lineage>
        <taxon>Bacteria</taxon>
        <taxon>Bacillati</taxon>
        <taxon>Bacillota</taxon>
        <taxon>Bacilli</taxon>
        <taxon>Lactobacillales</taxon>
        <taxon>Lactobacillaceae</taxon>
        <taxon>Secundilactobacillus</taxon>
    </lineage>
</organism>
<protein>
    <recommendedName>
        <fullName evidence="3">histidine kinase</fullName>
        <ecNumber evidence="3">2.7.13.3</ecNumber>
    </recommendedName>
</protein>
<dbReference type="Gene3D" id="3.30.565.10">
    <property type="entry name" value="Histidine kinase-like ATPase, C-terminal domain"/>
    <property type="match status" value="1"/>
</dbReference>
<gene>
    <name evidence="13" type="ORF">FC82_GL000458</name>
</gene>
<feature type="transmembrane region" description="Helical" evidence="10">
    <location>
        <begin position="12"/>
        <end position="38"/>
    </location>
</feature>
<reference evidence="13 14" key="1">
    <citation type="journal article" date="2015" name="Genome Announc.">
        <title>Expanding the biotechnology potential of lactobacilli through comparative genomics of 213 strains and associated genera.</title>
        <authorList>
            <person name="Sun Z."/>
            <person name="Harris H.M."/>
            <person name="McCann A."/>
            <person name="Guo C."/>
            <person name="Argimon S."/>
            <person name="Zhang W."/>
            <person name="Yang X."/>
            <person name="Jeffery I.B."/>
            <person name="Cooney J.C."/>
            <person name="Kagawa T.F."/>
            <person name="Liu W."/>
            <person name="Song Y."/>
            <person name="Salvetti E."/>
            <person name="Wrobel A."/>
            <person name="Rasinkangas P."/>
            <person name="Parkhill J."/>
            <person name="Rea M.C."/>
            <person name="O'Sullivan O."/>
            <person name="Ritari J."/>
            <person name="Douillard F.P."/>
            <person name="Paul Ross R."/>
            <person name="Yang R."/>
            <person name="Briner A.E."/>
            <person name="Felis G.E."/>
            <person name="de Vos W.M."/>
            <person name="Barrangou R."/>
            <person name="Klaenhammer T.R."/>
            <person name="Caufield P.W."/>
            <person name="Cui Y."/>
            <person name="Zhang H."/>
            <person name="O'Toole P.W."/>
        </authorList>
    </citation>
    <scope>NUCLEOTIDE SEQUENCE [LARGE SCALE GENOMIC DNA]</scope>
    <source>
        <strain evidence="13 14">DSM 20515</strain>
    </source>
</reference>
<dbReference type="PANTHER" id="PTHR43711:SF1">
    <property type="entry name" value="HISTIDINE KINASE 1"/>
    <property type="match status" value="1"/>
</dbReference>
<evidence type="ECO:0000256" key="10">
    <source>
        <dbReference type="SAM" id="Phobius"/>
    </source>
</evidence>
<dbReference type="FunFam" id="1.10.287.130:FF:000001">
    <property type="entry name" value="Two-component sensor histidine kinase"/>
    <property type="match status" value="1"/>
</dbReference>
<feature type="compositionally biased region" description="Basic residues" evidence="9">
    <location>
        <begin position="369"/>
        <end position="378"/>
    </location>
</feature>
<dbReference type="Pfam" id="PF02518">
    <property type="entry name" value="HATPase_c"/>
    <property type="match status" value="1"/>
</dbReference>
<evidence type="ECO:0000256" key="6">
    <source>
        <dbReference type="ARBA" id="ARBA00022777"/>
    </source>
</evidence>
<dbReference type="CDD" id="cd06225">
    <property type="entry name" value="HAMP"/>
    <property type="match status" value="1"/>
</dbReference>
<dbReference type="InterPro" id="IPR003594">
    <property type="entry name" value="HATPase_dom"/>
</dbReference>
<dbReference type="SUPFAM" id="SSF47384">
    <property type="entry name" value="Homodimeric domain of signal transducing histidine kinase"/>
    <property type="match status" value="1"/>
</dbReference>
<feature type="transmembrane region" description="Helical" evidence="10">
    <location>
        <begin position="53"/>
        <end position="74"/>
    </location>
</feature>
<evidence type="ECO:0000259" key="12">
    <source>
        <dbReference type="PROSITE" id="PS50885"/>
    </source>
</evidence>
<dbReference type="PANTHER" id="PTHR43711">
    <property type="entry name" value="TWO-COMPONENT HISTIDINE KINASE"/>
    <property type="match status" value="1"/>
</dbReference>
<name>A0A0R2BD44_SECCO</name>
<dbReference type="InterPro" id="IPR050736">
    <property type="entry name" value="Sensor_HK_Regulatory"/>
</dbReference>
<keyword evidence="6" id="KW-0418">Kinase</keyword>
<evidence type="ECO:0000256" key="8">
    <source>
        <dbReference type="ARBA" id="ARBA00023136"/>
    </source>
</evidence>
<keyword evidence="8 10" id="KW-0472">Membrane</keyword>
<dbReference type="SMART" id="SM00387">
    <property type="entry name" value="HATPase_c"/>
    <property type="match status" value="1"/>
</dbReference>
<dbReference type="Pfam" id="PF00512">
    <property type="entry name" value="HisKA"/>
    <property type="match status" value="1"/>
</dbReference>
<dbReference type="Gene3D" id="1.10.287.130">
    <property type="match status" value="1"/>
</dbReference>
<dbReference type="FunFam" id="3.30.565.10:FF:000006">
    <property type="entry name" value="Sensor histidine kinase WalK"/>
    <property type="match status" value="1"/>
</dbReference>
<evidence type="ECO:0000259" key="11">
    <source>
        <dbReference type="PROSITE" id="PS50109"/>
    </source>
</evidence>
<evidence type="ECO:0000256" key="3">
    <source>
        <dbReference type="ARBA" id="ARBA00012438"/>
    </source>
</evidence>
<keyword evidence="5" id="KW-0808">Transferase</keyword>
<comment type="caution">
    <text evidence="13">The sequence shown here is derived from an EMBL/GenBank/DDBJ whole genome shotgun (WGS) entry which is preliminary data.</text>
</comment>
<feature type="domain" description="HAMP" evidence="12">
    <location>
        <begin position="77"/>
        <end position="133"/>
    </location>
</feature>
<dbReference type="EMBL" id="AYYR01000013">
    <property type="protein sequence ID" value="KRM77214.1"/>
    <property type="molecule type" value="Genomic_DNA"/>
</dbReference>
<dbReference type="PATRIC" id="fig|1423733.4.peg.481"/>
<evidence type="ECO:0000313" key="14">
    <source>
        <dbReference type="Proteomes" id="UP000051845"/>
    </source>
</evidence>
<sequence length="378" mass="41885">MKPTKQHQVQHSLFGIGSYLIYFLASALVVTVIVLIVYKPTRLDTVSSLRPRAIIAMVAILAFALIMTLSNGLWRRYTIGRPVKRILDATQRLTDGDFSVRIETKSGITELDELDAIIDNFNIMATELGSVEALQSDFIASVSHELKTPLAVIQNYATILQDPGLSPEDRQNYAMRITSATSRLSVLITNIMKMNKLDNQQITPKTDNFLLNEQLAEVLVNYESLWEAKNLDLDAEMADLHITSDKALLELAWNNLITNAIKFTRNGGHLKVTMTQPTTDLVEVAISDDGVGMTDDVRHHIFDKFYQADTARASQGNGLGLALVKRVVDLLQGSITVTSTPDKGSTFRVTLPVTYSREATSHPNGAKRPLLRAKPHAK</sequence>
<keyword evidence="7" id="KW-0902">Two-component regulatory system</keyword>
<evidence type="ECO:0000256" key="7">
    <source>
        <dbReference type="ARBA" id="ARBA00023012"/>
    </source>
</evidence>
<keyword evidence="10" id="KW-1133">Transmembrane helix</keyword>